<keyword evidence="3" id="KW-0964">Secreted</keyword>
<evidence type="ECO:0000256" key="3">
    <source>
        <dbReference type="RuleBase" id="RU362073"/>
    </source>
</evidence>
<keyword evidence="2 3" id="KW-0975">Bacterial flagellum</keyword>
<accession>A0A254Q155</accession>
<reference evidence="6 7" key="1">
    <citation type="submission" date="2017-05" db="EMBL/GenBank/DDBJ databases">
        <title>Genome of Polynucleobacter sp. MWH-Feld-100.</title>
        <authorList>
            <person name="Hahn M.W."/>
        </authorList>
    </citation>
    <scope>NUCLEOTIDE SEQUENCE [LARGE SCALE GENOMIC DNA]</scope>
    <source>
        <strain evidence="6 7">MWH-Feld-100</strain>
    </source>
</reference>
<dbReference type="RefSeq" id="WP_088526019.1">
    <property type="nucleotide sequence ID" value="NZ_NGUP01000004.1"/>
</dbReference>
<feature type="domain" description="Flagellin C-terminal" evidence="5">
    <location>
        <begin position="184"/>
        <end position="258"/>
    </location>
</feature>
<evidence type="ECO:0000256" key="1">
    <source>
        <dbReference type="ARBA" id="ARBA00005709"/>
    </source>
</evidence>
<comment type="function">
    <text evidence="3">Flagellin is the subunit protein which polymerizes to form the filaments of bacterial flagella.</text>
</comment>
<keyword evidence="7" id="KW-1185">Reference proteome</keyword>
<sequence>MSIAKTTLVDTFTNYVKDFQTKINSINTQLKNGKATLTTAQQDEVTKLSTAAKSYATPQDSIANAQKTIGVAQTAITSILKLMPQMQQLAAQANNPTLGFSDSINLNFRFQQLVTEIGKLATKAGLNGTNLLSGTAGMNVIIGTDKTPASRSFINSVNIYGMMTTGLMSNIKLDTPENSQAAMNALNSALAQINNGQALLKMTSTRLTAQADKLTGQAKTAQDSVNAIQNIDPVKLKAQLAQLQSQQNVDYQLISQLDPNAYKALIVANAKANASI</sequence>
<evidence type="ECO:0000256" key="2">
    <source>
        <dbReference type="ARBA" id="ARBA00023143"/>
    </source>
</evidence>
<name>A0A254Q155_9BURK</name>
<evidence type="ECO:0000259" key="4">
    <source>
        <dbReference type="Pfam" id="PF00669"/>
    </source>
</evidence>
<feature type="domain" description="Flagellin N-terminal" evidence="4">
    <location>
        <begin position="34"/>
        <end position="135"/>
    </location>
</feature>
<protein>
    <recommendedName>
        <fullName evidence="3">Flagellin</fullName>
    </recommendedName>
</protein>
<comment type="caution">
    <text evidence="6">The sequence shown here is derived from an EMBL/GenBank/DDBJ whole genome shotgun (WGS) entry which is preliminary data.</text>
</comment>
<proteinExistence type="inferred from homology"/>
<organism evidence="6 7">
    <name type="scientific">Polynucleobacter campilacus</name>
    <dbReference type="NCBI Taxonomy" id="1743163"/>
    <lineage>
        <taxon>Bacteria</taxon>
        <taxon>Pseudomonadati</taxon>
        <taxon>Pseudomonadota</taxon>
        <taxon>Betaproteobacteria</taxon>
        <taxon>Burkholderiales</taxon>
        <taxon>Burkholderiaceae</taxon>
        <taxon>Polynucleobacter</taxon>
    </lineage>
</organism>
<dbReference type="GO" id="GO:0009288">
    <property type="term" value="C:bacterial-type flagellum"/>
    <property type="evidence" value="ECO:0007669"/>
    <property type="project" value="UniProtKB-SubCell"/>
</dbReference>
<dbReference type="InterPro" id="IPR001029">
    <property type="entry name" value="Flagellin_N"/>
</dbReference>
<dbReference type="AlphaFoldDB" id="A0A254Q155"/>
<dbReference type="SUPFAM" id="SSF64518">
    <property type="entry name" value="Phase 1 flagellin"/>
    <property type="match status" value="1"/>
</dbReference>
<dbReference type="GO" id="GO:0005576">
    <property type="term" value="C:extracellular region"/>
    <property type="evidence" value="ECO:0007669"/>
    <property type="project" value="UniProtKB-SubCell"/>
</dbReference>
<dbReference type="GO" id="GO:0005198">
    <property type="term" value="F:structural molecule activity"/>
    <property type="evidence" value="ECO:0007669"/>
    <property type="project" value="UniProtKB-UniRule"/>
</dbReference>
<dbReference type="Pfam" id="PF00700">
    <property type="entry name" value="Flagellin_C"/>
    <property type="match status" value="1"/>
</dbReference>
<dbReference type="Gene3D" id="1.20.1330.10">
    <property type="entry name" value="f41 fragment of flagellin, N-terminal domain"/>
    <property type="match status" value="1"/>
</dbReference>
<dbReference type="Pfam" id="PF00669">
    <property type="entry name" value="Flagellin_N"/>
    <property type="match status" value="1"/>
</dbReference>
<dbReference type="InterPro" id="IPR046358">
    <property type="entry name" value="Flagellin_C"/>
</dbReference>
<dbReference type="OrthoDB" id="9796789at2"/>
<comment type="subcellular location">
    <subcellularLocation>
        <location evidence="3">Secreted</location>
    </subcellularLocation>
    <subcellularLocation>
        <location evidence="3">Bacterial flagellum</location>
    </subcellularLocation>
</comment>
<evidence type="ECO:0000313" key="7">
    <source>
        <dbReference type="Proteomes" id="UP000197528"/>
    </source>
</evidence>
<evidence type="ECO:0000313" key="6">
    <source>
        <dbReference type="EMBL" id="OWS69142.1"/>
    </source>
</evidence>
<comment type="similarity">
    <text evidence="1 3">Belongs to the bacterial flagellin family.</text>
</comment>
<gene>
    <name evidence="6" type="ORF">CBI31_08700</name>
</gene>
<evidence type="ECO:0000259" key="5">
    <source>
        <dbReference type="Pfam" id="PF00700"/>
    </source>
</evidence>
<dbReference type="Proteomes" id="UP000197528">
    <property type="component" value="Unassembled WGS sequence"/>
</dbReference>
<dbReference type="EMBL" id="NGUP01000004">
    <property type="protein sequence ID" value="OWS69142.1"/>
    <property type="molecule type" value="Genomic_DNA"/>
</dbReference>